<comment type="catalytic activity">
    <reaction evidence="11 12">
        <text>L-aspartate 4-semialdehyde + pyruvate = (2S,4S)-4-hydroxy-2,3,4,5-tetrahydrodipicolinate + H2O + H(+)</text>
        <dbReference type="Rhea" id="RHEA:34171"/>
        <dbReference type="ChEBI" id="CHEBI:15361"/>
        <dbReference type="ChEBI" id="CHEBI:15377"/>
        <dbReference type="ChEBI" id="CHEBI:15378"/>
        <dbReference type="ChEBI" id="CHEBI:67139"/>
        <dbReference type="ChEBI" id="CHEBI:537519"/>
        <dbReference type="EC" id="4.3.3.7"/>
    </reaction>
</comment>
<dbReference type="InterPro" id="IPR002220">
    <property type="entry name" value="DapA-like"/>
</dbReference>
<feature type="site" description="Part of a proton relay during catalysis" evidence="12">
    <location>
        <position position="43"/>
    </location>
</feature>
<reference evidence="16" key="1">
    <citation type="submission" date="2020-04" db="EMBL/GenBank/DDBJ databases">
        <authorList>
            <person name="Zhang T."/>
        </authorList>
    </citation>
    <scope>NUCLEOTIDE SEQUENCE</scope>
    <source>
        <strain evidence="16">HKST-UBA01</strain>
    </source>
</reference>
<dbReference type="PANTHER" id="PTHR12128">
    <property type="entry name" value="DIHYDRODIPICOLINATE SYNTHASE"/>
    <property type="match status" value="1"/>
</dbReference>
<dbReference type="CDD" id="cd00950">
    <property type="entry name" value="DHDPS"/>
    <property type="match status" value="1"/>
</dbReference>
<evidence type="ECO:0000256" key="1">
    <source>
        <dbReference type="ARBA" id="ARBA00003294"/>
    </source>
</evidence>
<keyword evidence="5 12" id="KW-0963">Cytoplasm</keyword>
<gene>
    <name evidence="12" type="primary">dapA</name>
    <name evidence="16" type="ORF">KC729_03565</name>
</gene>
<dbReference type="PRINTS" id="PR00146">
    <property type="entry name" value="DHPICSNTHASE"/>
</dbReference>
<evidence type="ECO:0000256" key="9">
    <source>
        <dbReference type="ARBA" id="ARBA00023239"/>
    </source>
</evidence>
<keyword evidence="9 12" id="KW-0456">Lyase</keyword>
<keyword evidence="7 12" id="KW-0220">Diaminopimelate biosynthesis</keyword>
<organism evidence="16 17">
    <name type="scientific">Eiseniibacteriota bacterium</name>
    <dbReference type="NCBI Taxonomy" id="2212470"/>
    <lineage>
        <taxon>Bacteria</taxon>
        <taxon>Candidatus Eiseniibacteriota</taxon>
    </lineage>
</organism>
<dbReference type="PROSITE" id="PS00665">
    <property type="entry name" value="DHDPS_1"/>
    <property type="match status" value="1"/>
</dbReference>
<evidence type="ECO:0000256" key="4">
    <source>
        <dbReference type="ARBA" id="ARBA00012086"/>
    </source>
</evidence>
<evidence type="ECO:0000256" key="5">
    <source>
        <dbReference type="ARBA" id="ARBA00022490"/>
    </source>
</evidence>
<accession>A0A956LW03</accession>
<protein>
    <recommendedName>
        <fullName evidence="4 12">4-hydroxy-tetrahydrodipicolinate synthase</fullName>
        <shortName evidence="12">HTPA synthase</shortName>
        <ecNumber evidence="4 12">4.3.3.7</ecNumber>
    </recommendedName>
</protein>
<dbReference type="AlphaFoldDB" id="A0A956LW03"/>
<dbReference type="InterPro" id="IPR013785">
    <property type="entry name" value="Aldolase_TIM"/>
</dbReference>
<feature type="binding site" evidence="12 15">
    <location>
        <position position="200"/>
    </location>
    <ligand>
        <name>pyruvate</name>
        <dbReference type="ChEBI" id="CHEBI:15361"/>
    </ligand>
</feature>
<dbReference type="Proteomes" id="UP000697710">
    <property type="component" value="Unassembled WGS sequence"/>
</dbReference>
<reference evidence="16" key="2">
    <citation type="journal article" date="2021" name="Microbiome">
        <title>Successional dynamics and alternative stable states in a saline activated sludge microbial community over 9 years.</title>
        <authorList>
            <person name="Wang Y."/>
            <person name="Ye J."/>
            <person name="Ju F."/>
            <person name="Liu L."/>
            <person name="Boyd J.A."/>
            <person name="Deng Y."/>
            <person name="Parks D.H."/>
            <person name="Jiang X."/>
            <person name="Yin X."/>
            <person name="Woodcroft B.J."/>
            <person name="Tyson G.W."/>
            <person name="Hugenholtz P."/>
            <person name="Polz M.F."/>
            <person name="Zhang T."/>
        </authorList>
    </citation>
    <scope>NUCLEOTIDE SEQUENCE</scope>
    <source>
        <strain evidence="16">HKST-UBA01</strain>
    </source>
</reference>
<comment type="caution">
    <text evidence="12">Was originally thought to be a dihydrodipicolinate synthase (DHDPS), catalyzing the condensation of (S)-aspartate-beta-semialdehyde [(S)-ASA] and pyruvate to dihydrodipicolinate (DHDP). However, it was shown in E.coli that the product of the enzymatic reaction is not dihydrodipicolinate but in fact (4S)-4-hydroxy-2,3,4,5-tetrahydro-(2S)-dipicolinic acid (HTPA), and that the consecutive dehydration reaction leading to DHDP is not spontaneous but catalyzed by DapB.</text>
</comment>
<evidence type="ECO:0000256" key="12">
    <source>
        <dbReference type="HAMAP-Rule" id="MF_00418"/>
    </source>
</evidence>
<feature type="active site" description="Schiff-base intermediate with substrate" evidence="12 14">
    <location>
        <position position="160"/>
    </location>
</feature>
<dbReference type="InterPro" id="IPR020625">
    <property type="entry name" value="Schiff_base-form_aldolases_AS"/>
</dbReference>
<dbReference type="SMART" id="SM01130">
    <property type="entry name" value="DHDPS"/>
    <property type="match status" value="1"/>
</dbReference>
<dbReference type="PROSITE" id="PS00666">
    <property type="entry name" value="DHDPS_2"/>
    <property type="match status" value="1"/>
</dbReference>
<name>A0A956LW03_UNCEI</name>
<comment type="pathway">
    <text evidence="2 12">Amino-acid biosynthesis; L-lysine biosynthesis via DAP pathway; (S)-tetrahydrodipicolinate from L-aspartate: step 3/4.</text>
</comment>
<keyword evidence="8 12" id="KW-0457">Lysine biosynthesis</keyword>
<dbReference type="GO" id="GO:0008840">
    <property type="term" value="F:4-hydroxy-tetrahydrodipicolinate synthase activity"/>
    <property type="evidence" value="ECO:0007669"/>
    <property type="project" value="UniProtKB-UniRule"/>
</dbReference>
<evidence type="ECO:0000256" key="14">
    <source>
        <dbReference type="PIRSR" id="PIRSR001365-1"/>
    </source>
</evidence>
<feature type="active site" description="Proton donor/acceptor" evidence="12 14">
    <location>
        <position position="132"/>
    </location>
</feature>
<proteinExistence type="inferred from homology"/>
<sequence length="298" mass="31575">MFEGLSVAMVTPFREGEVDHEAVDRLVDHLLDGQVDGIIPLGTTGEGPTVTMAEREEIVRRVVGRARGKAFVLVGTGTNNTRTSIELTRMAHELGADGALIATPYYNKPTQAGLIAHYRAIADEGGLPIMLYNVPGRTSVTLSVDSVCTLAEHPRIVAIKEATGSLDVSSEICRETDLTVVSGDDSLTLPILAVGGQGVVSVLGNVIPAAVQKMLRAFQSGDLAEARRLHLASFSFIKALFIETNPGPVKRALAQLGLLQEELRLPLVPVSAASAQRIDAELARLAVEIGPVRMGSAV</sequence>
<dbReference type="InterPro" id="IPR005263">
    <property type="entry name" value="DapA"/>
</dbReference>
<evidence type="ECO:0000256" key="15">
    <source>
        <dbReference type="PIRSR" id="PIRSR001365-2"/>
    </source>
</evidence>
<evidence type="ECO:0000313" key="16">
    <source>
        <dbReference type="EMBL" id="MCA9726735.1"/>
    </source>
</evidence>
<feature type="binding site" evidence="12 15">
    <location>
        <position position="44"/>
    </location>
    <ligand>
        <name>pyruvate</name>
        <dbReference type="ChEBI" id="CHEBI:15361"/>
    </ligand>
</feature>
<evidence type="ECO:0000256" key="11">
    <source>
        <dbReference type="ARBA" id="ARBA00047836"/>
    </source>
</evidence>
<dbReference type="NCBIfam" id="TIGR00674">
    <property type="entry name" value="dapA"/>
    <property type="match status" value="1"/>
</dbReference>
<dbReference type="Gene3D" id="3.20.20.70">
    <property type="entry name" value="Aldolase class I"/>
    <property type="match status" value="1"/>
</dbReference>
<evidence type="ECO:0000256" key="6">
    <source>
        <dbReference type="ARBA" id="ARBA00022605"/>
    </source>
</evidence>
<dbReference type="EC" id="4.3.3.7" evidence="4 12"/>
<comment type="caution">
    <text evidence="16">The sequence shown here is derived from an EMBL/GenBank/DDBJ whole genome shotgun (WGS) entry which is preliminary data.</text>
</comment>
<comment type="subunit">
    <text evidence="12">Homotetramer; dimer of dimers.</text>
</comment>
<comment type="similarity">
    <text evidence="3 12 13">Belongs to the DapA family.</text>
</comment>
<keyword evidence="10 12" id="KW-0704">Schiff base</keyword>
<keyword evidence="6 12" id="KW-0028">Amino-acid biosynthesis</keyword>
<dbReference type="InterPro" id="IPR020624">
    <property type="entry name" value="Schiff_base-form_aldolases_CS"/>
</dbReference>
<dbReference type="PANTHER" id="PTHR12128:SF66">
    <property type="entry name" value="4-HYDROXY-2-OXOGLUTARATE ALDOLASE, MITOCHONDRIAL"/>
    <property type="match status" value="1"/>
</dbReference>
<evidence type="ECO:0000256" key="2">
    <source>
        <dbReference type="ARBA" id="ARBA00005120"/>
    </source>
</evidence>
<dbReference type="EMBL" id="JAGQHR010000061">
    <property type="protein sequence ID" value="MCA9726735.1"/>
    <property type="molecule type" value="Genomic_DNA"/>
</dbReference>
<evidence type="ECO:0000313" key="17">
    <source>
        <dbReference type="Proteomes" id="UP000697710"/>
    </source>
</evidence>
<feature type="site" description="Part of a proton relay during catalysis" evidence="12">
    <location>
        <position position="106"/>
    </location>
</feature>
<evidence type="ECO:0000256" key="8">
    <source>
        <dbReference type="ARBA" id="ARBA00023154"/>
    </source>
</evidence>
<dbReference type="SUPFAM" id="SSF51569">
    <property type="entry name" value="Aldolase"/>
    <property type="match status" value="1"/>
</dbReference>
<evidence type="ECO:0000256" key="7">
    <source>
        <dbReference type="ARBA" id="ARBA00022915"/>
    </source>
</evidence>
<evidence type="ECO:0000256" key="10">
    <source>
        <dbReference type="ARBA" id="ARBA00023270"/>
    </source>
</evidence>
<dbReference type="HAMAP" id="MF_00418">
    <property type="entry name" value="DapA"/>
    <property type="match status" value="1"/>
</dbReference>
<evidence type="ECO:0000256" key="13">
    <source>
        <dbReference type="PIRNR" id="PIRNR001365"/>
    </source>
</evidence>
<dbReference type="Pfam" id="PF00701">
    <property type="entry name" value="DHDPS"/>
    <property type="match status" value="1"/>
</dbReference>
<comment type="subcellular location">
    <subcellularLocation>
        <location evidence="12">Cytoplasm</location>
    </subcellularLocation>
</comment>
<evidence type="ECO:0000256" key="3">
    <source>
        <dbReference type="ARBA" id="ARBA00007592"/>
    </source>
</evidence>
<comment type="function">
    <text evidence="1 12">Catalyzes the condensation of (S)-aspartate-beta-semialdehyde [(S)-ASA] and pyruvate to 4-hydroxy-tetrahydrodipicolinate (HTPA).</text>
</comment>
<dbReference type="PIRSF" id="PIRSF001365">
    <property type="entry name" value="DHDPS"/>
    <property type="match status" value="1"/>
</dbReference>
<dbReference type="GO" id="GO:0019877">
    <property type="term" value="P:diaminopimelate biosynthetic process"/>
    <property type="evidence" value="ECO:0007669"/>
    <property type="project" value="UniProtKB-UniRule"/>
</dbReference>
<dbReference type="GO" id="GO:0009089">
    <property type="term" value="P:lysine biosynthetic process via diaminopimelate"/>
    <property type="evidence" value="ECO:0007669"/>
    <property type="project" value="UniProtKB-UniRule"/>
</dbReference>
<dbReference type="GO" id="GO:0005829">
    <property type="term" value="C:cytosol"/>
    <property type="evidence" value="ECO:0007669"/>
    <property type="project" value="TreeGrafter"/>
</dbReference>